<gene>
    <name evidence="2" type="ORF">GSY63_05080</name>
</gene>
<name>A0A966DSX7_9SPHI</name>
<proteinExistence type="predicted"/>
<accession>A0A966DSX7</accession>
<evidence type="ECO:0000256" key="1">
    <source>
        <dbReference type="SAM" id="MobiDB-lite"/>
    </source>
</evidence>
<reference evidence="2" key="1">
    <citation type="submission" date="2020-01" db="EMBL/GenBank/DDBJ databases">
        <authorList>
            <person name="Seo Y.L."/>
        </authorList>
    </citation>
    <scope>NUCLEOTIDE SEQUENCE</scope>
    <source>
        <strain evidence="2">R11</strain>
    </source>
</reference>
<dbReference type="EMBL" id="WWEO01000039">
    <property type="protein sequence ID" value="NCD68722.1"/>
    <property type="molecule type" value="Genomic_DNA"/>
</dbReference>
<feature type="compositionally biased region" description="Low complexity" evidence="1">
    <location>
        <begin position="201"/>
        <end position="227"/>
    </location>
</feature>
<comment type="caution">
    <text evidence="2">The sequence shown here is derived from an EMBL/GenBank/DDBJ whole genome shotgun (WGS) entry which is preliminary data.</text>
</comment>
<organism evidence="2 3">
    <name type="scientific">Mucilaginibacter agri</name>
    <dbReference type="NCBI Taxonomy" id="2695265"/>
    <lineage>
        <taxon>Bacteria</taxon>
        <taxon>Pseudomonadati</taxon>
        <taxon>Bacteroidota</taxon>
        <taxon>Sphingobacteriia</taxon>
        <taxon>Sphingobacteriales</taxon>
        <taxon>Sphingobacteriaceae</taxon>
        <taxon>Mucilaginibacter</taxon>
    </lineage>
</organism>
<dbReference type="RefSeq" id="WP_166584742.1">
    <property type="nucleotide sequence ID" value="NZ_WWEO01000039.1"/>
</dbReference>
<sequence>MYNDNEYSQPGYESNYEFNPQQEAGFEMENYEFNNEYEFNPELEQNYEDANEFEDEFARQNRYVVRDHRSGYNPGSGRGYNLSRSARTVNVPTYRGSSHPNFSARSQRYPYYNYRGNNYYRRGNYPWYNRYRQGWNNYYGMRYNQYPDMYGTSQQDIPADPGASTSVSSGSNIPGYIFDTIKNLSQQVASTNANVEALQQSLSNGPNQGNNPQPQGGSPQAGAPGANVGPINQQPPADHEMENYEYEMEDEMMNYSGGNEINEMELAAELLETNNEMELDHFLGGLLGGAGSGLGSLLKGIVKKALPIAGAAAGSFFGGPLGGMVGQKIGSAASGMFELELEGLSNEDQEFEIARSVVRLAMDAARELAEGNNTGNPDEDAKNALIRSAIRNAPGLLVKKHYQGSNGPHGHWHRRGNKIIIENAF</sequence>
<dbReference type="AlphaFoldDB" id="A0A966DSX7"/>
<protein>
    <submittedName>
        <fullName evidence="2">Uncharacterized protein</fullName>
    </submittedName>
</protein>
<keyword evidence="3" id="KW-1185">Reference proteome</keyword>
<reference evidence="2" key="2">
    <citation type="submission" date="2020-10" db="EMBL/GenBank/DDBJ databases">
        <title>Mucilaginibacter sp. nov., isolated from soil.</title>
        <authorList>
            <person name="Jeon C.O."/>
        </authorList>
    </citation>
    <scope>NUCLEOTIDE SEQUENCE</scope>
    <source>
        <strain evidence="2">R11</strain>
    </source>
</reference>
<evidence type="ECO:0000313" key="2">
    <source>
        <dbReference type="EMBL" id="NCD68722.1"/>
    </source>
</evidence>
<evidence type="ECO:0000313" key="3">
    <source>
        <dbReference type="Proteomes" id="UP000638732"/>
    </source>
</evidence>
<dbReference type="Proteomes" id="UP000638732">
    <property type="component" value="Unassembled WGS sequence"/>
</dbReference>
<feature type="region of interest" description="Disordered" evidence="1">
    <location>
        <begin position="201"/>
        <end position="237"/>
    </location>
</feature>